<reference evidence="2" key="1">
    <citation type="submission" date="2021-01" db="EMBL/GenBank/DDBJ databases">
        <title>Whole genome shotgun sequence of Actinocatenispora rupis NBRC 107355.</title>
        <authorList>
            <person name="Komaki H."/>
            <person name="Tamura T."/>
        </authorList>
    </citation>
    <scope>NUCLEOTIDE SEQUENCE</scope>
    <source>
        <strain evidence="2">NBRC 107355</strain>
    </source>
</reference>
<dbReference type="AlphaFoldDB" id="A0A8J3IWX7"/>
<proteinExistence type="predicted"/>
<evidence type="ECO:0000313" key="2">
    <source>
        <dbReference type="EMBL" id="GID11501.1"/>
    </source>
</evidence>
<sequence length="53" mass="5283">MTGGQQATGLIVLTGLLALLVATVRGAGRRIVVTLSGGSLLVLLVVVVLVASR</sequence>
<comment type="caution">
    <text evidence="2">The sequence shown here is derived from an EMBL/GenBank/DDBJ whole genome shotgun (WGS) entry which is preliminary data.</text>
</comment>
<keyword evidence="1" id="KW-1133">Transmembrane helix</keyword>
<gene>
    <name evidence="2" type="ORF">Aru02nite_23900</name>
</gene>
<keyword evidence="3" id="KW-1185">Reference proteome</keyword>
<dbReference type="Proteomes" id="UP000612808">
    <property type="component" value="Unassembled WGS sequence"/>
</dbReference>
<protein>
    <submittedName>
        <fullName evidence="2">Uncharacterized protein</fullName>
    </submittedName>
</protein>
<name>A0A8J3IWX7_9ACTN</name>
<dbReference type="EMBL" id="BOMB01000012">
    <property type="protein sequence ID" value="GID11501.1"/>
    <property type="molecule type" value="Genomic_DNA"/>
</dbReference>
<keyword evidence="1" id="KW-0812">Transmembrane</keyword>
<feature type="transmembrane region" description="Helical" evidence="1">
    <location>
        <begin position="6"/>
        <end position="24"/>
    </location>
</feature>
<keyword evidence="1" id="KW-0472">Membrane</keyword>
<organism evidence="2 3">
    <name type="scientific">Actinocatenispora rupis</name>
    <dbReference type="NCBI Taxonomy" id="519421"/>
    <lineage>
        <taxon>Bacteria</taxon>
        <taxon>Bacillati</taxon>
        <taxon>Actinomycetota</taxon>
        <taxon>Actinomycetes</taxon>
        <taxon>Micromonosporales</taxon>
        <taxon>Micromonosporaceae</taxon>
        <taxon>Actinocatenispora</taxon>
    </lineage>
</organism>
<evidence type="ECO:0000256" key="1">
    <source>
        <dbReference type="SAM" id="Phobius"/>
    </source>
</evidence>
<feature type="transmembrane region" description="Helical" evidence="1">
    <location>
        <begin position="31"/>
        <end position="51"/>
    </location>
</feature>
<dbReference type="RefSeq" id="WP_203657487.1">
    <property type="nucleotide sequence ID" value="NZ_BAAAZM010000006.1"/>
</dbReference>
<accession>A0A8J3IWX7</accession>
<evidence type="ECO:0000313" key="3">
    <source>
        <dbReference type="Proteomes" id="UP000612808"/>
    </source>
</evidence>